<dbReference type="GO" id="GO:0000350">
    <property type="term" value="P:generation of catalytic spliceosome for second transesterification step"/>
    <property type="evidence" value="ECO:0007669"/>
    <property type="project" value="InterPro"/>
</dbReference>
<evidence type="ECO:0000313" key="5">
    <source>
        <dbReference type="EMBL" id="CCI43575.1"/>
    </source>
</evidence>
<proteinExistence type="inferred from homology"/>
<sequence length="246" mass="28693">MDVHEARLCGYLQKVTIKTFYSLNSHDQFDMTCTFRAIVVDLTQPRYATHFEMQNVFAGKLCVKYQEKSQTYKTVRTDALRHTHWLRSNVIQSHLTHARCIHVAGSSEHIIRDLNDEINRKIRLKRHWELRIVELGGPDYGKSQPQVYESDDNVVHAGGYKYFGAAKNLPGVRELFEKPKETNEKKRTVDDLYANICPDYYGFRDDDVAELLEEEKRVEKAQRQEAIEEWEAQHGAEKYNTKASVP</sequence>
<dbReference type="AlphaFoldDB" id="A0A024GAK6"/>
<dbReference type="Gene3D" id="1.10.287.660">
    <property type="entry name" value="Helix hairpin bin"/>
    <property type="match status" value="1"/>
</dbReference>
<keyword evidence="6" id="KW-1185">Reference proteome</keyword>
<comment type="similarity">
    <text evidence="2">Belongs to the ISY1 family.</text>
</comment>
<dbReference type="InterPro" id="IPR037200">
    <property type="entry name" value="Isy1_sf"/>
</dbReference>
<feature type="coiled-coil region" evidence="4">
    <location>
        <begin position="204"/>
        <end position="233"/>
    </location>
</feature>
<dbReference type="EMBL" id="CAIX01000051">
    <property type="protein sequence ID" value="CCI43575.1"/>
    <property type="molecule type" value="Genomic_DNA"/>
</dbReference>
<dbReference type="InterPro" id="IPR009360">
    <property type="entry name" value="Isy1"/>
</dbReference>
<dbReference type="InterPro" id="IPR029012">
    <property type="entry name" value="Helix_hairpin_bin_sf"/>
</dbReference>
<keyword evidence="3" id="KW-0539">Nucleus</keyword>
<dbReference type="InParanoid" id="A0A024GAK6"/>
<organism evidence="5 6">
    <name type="scientific">Albugo candida</name>
    <dbReference type="NCBI Taxonomy" id="65357"/>
    <lineage>
        <taxon>Eukaryota</taxon>
        <taxon>Sar</taxon>
        <taxon>Stramenopiles</taxon>
        <taxon>Oomycota</taxon>
        <taxon>Peronosporomycetes</taxon>
        <taxon>Albuginales</taxon>
        <taxon>Albuginaceae</taxon>
        <taxon>Albugo</taxon>
    </lineage>
</organism>
<dbReference type="PANTHER" id="PTHR13021">
    <property type="entry name" value="PRE-MRNA-SPLICING FACTOR ISY1"/>
    <property type="match status" value="1"/>
</dbReference>
<comment type="subcellular location">
    <subcellularLocation>
        <location evidence="1">Nucleus</location>
    </subcellularLocation>
</comment>
<dbReference type="OrthoDB" id="1739576at2759"/>
<protein>
    <submittedName>
        <fullName evidence="5">Uncharacterized protein</fullName>
    </submittedName>
</protein>
<dbReference type="Proteomes" id="UP000053237">
    <property type="component" value="Unassembled WGS sequence"/>
</dbReference>
<dbReference type="STRING" id="65357.A0A024GAK6"/>
<evidence type="ECO:0000256" key="1">
    <source>
        <dbReference type="ARBA" id="ARBA00004123"/>
    </source>
</evidence>
<dbReference type="SUPFAM" id="SSF140102">
    <property type="entry name" value="ISY1 domain-like"/>
    <property type="match status" value="1"/>
</dbReference>
<evidence type="ECO:0000256" key="3">
    <source>
        <dbReference type="ARBA" id="ARBA00023242"/>
    </source>
</evidence>
<gene>
    <name evidence="5" type="ORF">BN9_043590</name>
</gene>
<keyword evidence="4" id="KW-0175">Coiled coil</keyword>
<reference evidence="5 6" key="1">
    <citation type="submission" date="2012-05" db="EMBL/GenBank/DDBJ databases">
        <title>Recombination and specialization in a pathogen metapopulation.</title>
        <authorList>
            <person name="Gardiner A."/>
            <person name="Kemen E."/>
            <person name="Schultz-Larsen T."/>
            <person name="MacLean D."/>
            <person name="Van Oosterhout C."/>
            <person name="Jones J.D.G."/>
        </authorList>
    </citation>
    <scope>NUCLEOTIDE SEQUENCE [LARGE SCALE GENOMIC DNA]</scope>
    <source>
        <strain evidence="5 6">Ac Nc2</strain>
    </source>
</reference>
<evidence type="ECO:0000313" key="6">
    <source>
        <dbReference type="Proteomes" id="UP000053237"/>
    </source>
</evidence>
<dbReference type="FunCoup" id="A0A024GAK6">
    <property type="interactions" value="608"/>
</dbReference>
<dbReference type="Pfam" id="PF06246">
    <property type="entry name" value="Isy1"/>
    <property type="match status" value="1"/>
</dbReference>
<name>A0A024GAK6_9STRA</name>
<comment type="caution">
    <text evidence="5">The sequence shown here is derived from an EMBL/GenBank/DDBJ whole genome shotgun (WGS) entry which is preliminary data.</text>
</comment>
<accession>A0A024GAK6</accession>
<dbReference type="GO" id="GO:0005634">
    <property type="term" value="C:nucleus"/>
    <property type="evidence" value="ECO:0007669"/>
    <property type="project" value="UniProtKB-SubCell"/>
</dbReference>
<evidence type="ECO:0000256" key="4">
    <source>
        <dbReference type="SAM" id="Coils"/>
    </source>
</evidence>
<evidence type="ECO:0000256" key="2">
    <source>
        <dbReference type="ARBA" id="ARBA00007002"/>
    </source>
</evidence>